<organism evidence="2 3">
    <name type="scientific">Mucilaginibacter mallensis</name>
    <dbReference type="NCBI Taxonomy" id="652787"/>
    <lineage>
        <taxon>Bacteria</taxon>
        <taxon>Pseudomonadati</taxon>
        <taxon>Bacteroidota</taxon>
        <taxon>Sphingobacteriia</taxon>
        <taxon>Sphingobacteriales</taxon>
        <taxon>Sphingobacteriaceae</taxon>
        <taxon>Mucilaginibacter</taxon>
    </lineage>
</organism>
<feature type="transmembrane region" description="Helical" evidence="1">
    <location>
        <begin position="120"/>
        <end position="138"/>
    </location>
</feature>
<protein>
    <recommendedName>
        <fullName evidence="4">YhhN-like protein</fullName>
    </recommendedName>
</protein>
<evidence type="ECO:0000256" key="1">
    <source>
        <dbReference type="SAM" id="Phobius"/>
    </source>
</evidence>
<feature type="transmembrane region" description="Helical" evidence="1">
    <location>
        <begin position="61"/>
        <end position="78"/>
    </location>
</feature>
<dbReference type="AlphaFoldDB" id="A0A1H1XR53"/>
<gene>
    <name evidence="2" type="ORF">SAMN05216490_2524</name>
</gene>
<reference evidence="2 3" key="1">
    <citation type="submission" date="2016-10" db="EMBL/GenBank/DDBJ databases">
        <authorList>
            <person name="de Groot N.N."/>
        </authorList>
    </citation>
    <scope>NUCLEOTIDE SEQUENCE [LARGE SCALE GENOMIC DNA]</scope>
    <source>
        <strain evidence="2 3">MP1X4</strain>
    </source>
</reference>
<dbReference type="OrthoDB" id="655674at2"/>
<keyword evidence="3" id="KW-1185">Reference proteome</keyword>
<feature type="transmembrane region" description="Helical" evidence="1">
    <location>
        <begin position="6"/>
        <end position="24"/>
    </location>
</feature>
<feature type="transmembrane region" description="Helical" evidence="1">
    <location>
        <begin position="90"/>
        <end position="108"/>
    </location>
</feature>
<dbReference type="EMBL" id="LT629740">
    <property type="protein sequence ID" value="SDT11700.1"/>
    <property type="molecule type" value="Genomic_DNA"/>
</dbReference>
<accession>A0A1H1XR53</accession>
<feature type="transmembrane region" description="Helical" evidence="1">
    <location>
        <begin position="187"/>
        <end position="207"/>
    </location>
</feature>
<evidence type="ECO:0008006" key="4">
    <source>
        <dbReference type="Google" id="ProtNLM"/>
    </source>
</evidence>
<evidence type="ECO:0000313" key="3">
    <source>
        <dbReference type="Proteomes" id="UP000199679"/>
    </source>
</evidence>
<evidence type="ECO:0000313" key="2">
    <source>
        <dbReference type="EMBL" id="SDT11700.1"/>
    </source>
</evidence>
<dbReference type="RefSeq" id="WP_091373095.1">
    <property type="nucleotide sequence ID" value="NZ_LT629740.1"/>
</dbReference>
<feature type="transmembrane region" description="Helical" evidence="1">
    <location>
        <begin position="150"/>
        <end position="167"/>
    </location>
</feature>
<name>A0A1H1XR53_MUCMA</name>
<proteinExistence type="predicted"/>
<keyword evidence="1" id="KW-0812">Transmembrane</keyword>
<keyword evidence="1" id="KW-0472">Membrane</keyword>
<dbReference type="STRING" id="652787.SAMN05216490_2524"/>
<dbReference type="Proteomes" id="UP000199679">
    <property type="component" value="Chromosome I"/>
</dbReference>
<feature type="transmembrane region" description="Helical" evidence="1">
    <location>
        <begin position="31"/>
        <end position="55"/>
    </location>
</feature>
<sequence length="221" mass="25480">MGVVVNFILSEAIIIPIIVALIRIKKIDKIYYPLLILLLIGILSELASFICINAFKTNAPVIKIYSLVECCIILYQLYLWKNAVRSRPMFIVLGLVCVIFWVIETIVFKNINTFSPYFRVFYAFVIVLLCINQINAMMFYQNAVLLKNPVFIICLAFIILFLYQIIYEASYFIGSDKSEVANKIIMGFSYLNFFIYLMCAAGIYFMGGSKNDPYSHYFNGR</sequence>
<keyword evidence="1" id="KW-1133">Transmembrane helix</keyword>